<feature type="transmembrane region" description="Helical" evidence="5">
    <location>
        <begin position="661"/>
        <end position="682"/>
    </location>
</feature>
<organism evidence="6 7">
    <name type="scientific">Peptidiphaga gingivicola</name>
    <dbReference type="NCBI Taxonomy" id="2741497"/>
    <lineage>
        <taxon>Bacteria</taxon>
        <taxon>Bacillati</taxon>
        <taxon>Actinomycetota</taxon>
        <taxon>Actinomycetes</taxon>
        <taxon>Actinomycetales</taxon>
        <taxon>Actinomycetaceae</taxon>
        <taxon>Peptidiphaga</taxon>
    </lineage>
</organism>
<keyword evidence="4" id="KW-0808">Transferase</keyword>
<comment type="similarity">
    <text evidence="2">Belongs to the glycosyltransferase 2 family.</text>
</comment>
<gene>
    <name evidence="6" type="ORF">A4H34_04960</name>
</gene>
<sequence>MAPDSWAVREDVLAILAVRSFSTRAERVLTAVAAGKQRPTRLVVAVAAQEDPTVRAAVESTCGSVPTVTVFVGPCPNLATVVARALREVTVVEPWVWILHEDSAPTYDCLSELTAVGERSTKLGAVGPKQVGWDDPERLVEVGIRATRSGRRVPEIDVGERDQGQYDIRSDVLGIGTAGMLVRLAAAEEVGWLDTALGPFGDGLEFSRRLRAAGWRVAISPGASIQHERMSFGKGKQSYGKRRAAQLYNSLVAARALWLPFAVLGYVLGGPMRALARLLTKEPALAAQEMSAVGAMIGMLPKALAARAKLRRVRKVPASVIAGLEASGRDVRVGRRARRWARIEAETLANRPDPIVLQERRAWRASTRRWGVFAVVVAAAAGLLATIDILGSELTGGGLLRDSWTFGDLAHSAAHAWLPSGDGLAAPVDALWILLAPFIGLTGSTLGSFASAIVVSGVALSALTGFLGFRVLTNSPQVRALGALGWAFAPPLLAAVSSGHAAAVVWHVLAPLALRAAVVAWRTGSVPALGSAAILLAYMSAAAPATLAPAIVLAVVGFFTRSKGRRHWLWLPIPALAALAPTLRAALNSDAPWRLFASTPGQPVSAAPSKVGLLSFSPTSTVQAPGTLLEAVSLLAPGILLALALLALVRKRNSSSIRAGFALLGTGWAWAAACLAVPTGSIVDGNGYLSARGWAGIGLSLAFLGLLVSLVSAGDGLRTDLKERSFSFVQIGLSAATAAACAATLAFVGAWGLATLKRTPNDVAKLALAEVKSNAAPTIAVSDQKGPKRNRVLVLSTVEGGIQARLWRGNGAELHETSMVASLMPKGDAADLSLTRAIASLAGDSEDFTRTVAEHAVSVVLVKTDDSPANRALVSELDSVDGLEYVTTAEAGSFWRIRQEDHATSRLTAGKGEKWRDLPSGDVSADARIPSSDEGWRVALAERADSGWRASLDGKGLEPVRDGWRQAWRLPSGGGRLEVDFDTGLGLLVAACQAIVAVAAAVTALPLKKRRAGE</sequence>
<name>A0A179B468_9ACTO</name>
<dbReference type="InterPro" id="IPR029044">
    <property type="entry name" value="Nucleotide-diphossugar_trans"/>
</dbReference>
<feature type="transmembrane region" description="Helical" evidence="5">
    <location>
        <begin position="568"/>
        <end position="587"/>
    </location>
</feature>
<keyword evidence="5" id="KW-0812">Transmembrane</keyword>
<feature type="transmembrane region" description="Helical" evidence="5">
    <location>
        <begin position="985"/>
        <end position="1007"/>
    </location>
</feature>
<evidence type="ECO:0000313" key="6">
    <source>
        <dbReference type="EMBL" id="OAP86488.1"/>
    </source>
</evidence>
<reference evidence="6 7" key="1">
    <citation type="submission" date="2016-04" db="EMBL/GenBank/DDBJ databases">
        <title>Peptidophaga gingivicola gen. nov., sp. nov., isolated from human subgingival plaque.</title>
        <authorList>
            <person name="Beall C.J."/>
            <person name="Mokrzan E.M."/>
            <person name="Griffen A.L."/>
            <person name="Leys E.J."/>
        </authorList>
    </citation>
    <scope>NUCLEOTIDE SEQUENCE [LARGE SCALE GENOMIC DNA]</scope>
    <source>
        <strain evidence="6 7">BA112</strain>
    </source>
</reference>
<feature type="transmembrane region" description="Helical" evidence="5">
    <location>
        <begin position="370"/>
        <end position="391"/>
    </location>
</feature>
<dbReference type="GO" id="GO:0016757">
    <property type="term" value="F:glycosyltransferase activity"/>
    <property type="evidence" value="ECO:0007669"/>
    <property type="project" value="UniProtKB-KW"/>
</dbReference>
<evidence type="ECO:0000256" key="2">
    <source>
        <dbReference type="ARBA" id="ARBA00006739"/>
    </source>
</evidence>
<feature type="transmembrane region" description="Helical" evidence="5">
    <location>
        <begin position="529"/>
        <end position="556"/>
    </location>
</feature>
<keyword evidence="7" id="KW-1185">Reference proteome</keyword>
<evidence type="ECO:0008006" key="8">
    <source>
        <dbReference type="Google" id="ProtNLM"/>
    </source>
</evidence>
<proteinExistence type="inferred from homology"/>
<feature type="transmembrane region" description="Helical" evidence="5">
    <location>
        <begin position="484"/>
        <end position="509"/>
    </location>
</feature>
<keyword evidence="3" id="KW-0328">Glycosyltransferase</keyword>
<comment type="caution">
    <text evidence="6">The sequence shown here is derived from an EMBL/GenBank/DDBJ whole genome shotgun (WGS) entry which is preliminary data.</text>
</comment>
<feature type="transmembrane region" description="Helical" evidence="5">
    <location>
        <begin position="287"/>
        <end position="305"/>
    </location>
</feature>
<dbReference type="STRING" id="1823756.A4H34_04960"/>
<dbReference type="RefSeq" id="WP_064231276.1">
    <property type="nucleotide sequence ID" value="NZ_LVZK01000001.1"/>
</dbReference>
<feature type="transmembrane region" description="Helical" evidence="5">
    <location>
        <begin position="247"/>
        <end position="267"/>
    </location>
</feature>
<dbReference type="Pfam" id="PF13641">
    <property type="entry name" value="Glyco_tranf_2_3"/>
    <property type="match status" value="1"/>
</dbReference>
<dbReference type="Proteomes" id="UP000078368">
    <property type="component" value="Unassembled WGS sequence"/>
</dbReference>
<feature type="transmembrane region" description="Helical" evidence="5">
    <location>
        <begin position="449"/>
        <end position="472"/>
    </location>
</feature>
<keyword evidence="5" id="KW-0472">Membrane</keyword>
<dbReference type="SUPFAM" id="SSF53448">
    <property type="entry name" value="Nucleotide-diphospho-sugar transferases"/>
    <property type="match status" value="1"/>
</dbReference>
<protein>
    <recommendedName>
        <fullName evidence="8">Glycosyltransferase</fullName>
    </recommendedName>
</protein>
<dbReference type="OrthoDB" id="3734530at2"/>
<comment type="pathway">
    <text evidence="1">Cell wall biogenesis; cell wall polysaccharide biosynthesis.</text>
</comment>
<feature type="transmembrane region" description="Helical" evidence="5">
    <location>
        <begin position="628"/>
        <end position="649"/>
    </location>
</feature>
<evidence type="ECO:0000256" key="5">
    <source>
        <dbReference type="SAM" id="Phobius"/>
    </source>
</evidence>
<keyword evidence="5" id="KW-1133">Transmembrane helix</keyword>
<evidence type="ECO:0000256" key="3">
    <source>
        <dbReference type="ARBA" id="ARBA00022676"/>
    </source>
</evidence>
<feature type="transmembrane region" description="Helical" evidence="5">
    <location>
        <begin position="694"/>
        <end position="714"/>
    </location>
</feature>
<dbReference type="AlphaFoldDB" id="A0A179B468"/>
<dbReference type="PANTHER" id="PTHR43179:SF12">
    <property type="entry name" value="GALACTOFURANOSYLTRANSFERASE GLFT2"/>
    <property type="match status" value="1"/>
</dbReference>
<dbReference type="Gene3D" id="3.90.550.10">
    <property type="entry name" value="Spore Coat Polysaccharide Biosynthesis Protein SpsA, Chain A"/>
    <property type="match status" value="1"/>
</dbReference>
<evidence type="ECO:0000256" key="1">
    <source>
        <dbReference type="ARBA" id="ARBA00004776"/>
    </source>
</evidence>
<dbReference type="EMBL" id="LVZK01000001">
    <property type="protein sequence ID" value="OAP86488.1"/>
    <property type="molecule type" value="Genomic_DNA"/>
</dbReference>
<accession>A0A179B468</accession>
<evidence type="ECO:0000256" key="4">
    <source>
        <dbReference type="ARBA" id="ARBA00022679"/>
    </source>
</evidence>
<dbReference type="PANTHER" id="PTHR43179">
    <property type="entry name" value="RHAMNOSYLTRANSFERASE WBBL"/>
    <property type="match status" value="1"/>
</dbReference>
<feature type="transmembrane region" description="Helical" evidence="5">
    <location>
        <begin position="726"/>
        <end position="753"/>
    </location>
</feature>
<evidence type="ECO:0000313" key="7">
    <source>
        <dbReference type="Proteomes" id="UP000078368"/>
    </source>
</evidence>